<feature type="transmembrane region" description="Helical" evidence="7">
    <location>
        <begin position="21"/>
        <end position="41"/>
    </location>
</feature>
<dbReference type="OrthoDB" id="4814201at2"/>
<dbReference type="PANTHER" id="PTHR30572">
    <property type="entry name" value="MEMBRANE COMPONENT OF TRANSPORTER-RELATED"/>
    <property type="match status" value="1"/>
</dbReference>
<evidence type="ECO:0000259" key="9">
    <source>
        <dbReference type="Pfam" id="PF12704"/>
    </source>
</evidence>
<dbReference type="Proteomes" id="UP000318422">
    <property type="component" value="Unassembled WGS sequence"/>
</dbReference>
<evidence type="ECO:0000256" key="5">
    <source>
        <dbReference type="ARBA" id="ARBA00023136"/>
    </source>
</evidence>
<keyword evidence="4 7" id="KW-1133">Transmembrane helix</keyword>
<keyword evidence="3 7" id="KW-0812">Transmembrane</keyword>
<evidence type="ECO:0000313" key="10">
    <source>
        <dbReference type="EMBL" id="GEC94622.1"/>
    </source>
</evidence>
<feature type="transmembrane region" description="Helical" evidence="7">
    <location>
        <begin position="279"/>
        <end position="303"/>
    </location>
</feature>
<keyword evidence="5 7" id="KW-0472">Membrane</keyword>
<dbReference type="RefSeq" id="WP_141349366.1">
    <property type="nucleotide sequence ID" value="NZ_BJNV01000007.1"/>
</dbReference>
<dbReference type="Pfam" id="PF02687">
    <property type="entry name" value="FtsX"/>
    <property type="match status" value="1"/>
</dbReference>
<evidence type="ECO:0000256" key="6">
    <source>
        <dbReference type="ARBA" id="ARBA00038076"/>
    </source>
</evidence>
<evidence type="ECO:0000256" key="4">
    <source>
        <dbReference type="ARBA" id="ARBA00022989"/>
    </source>
</evidence>
<dbReference type="InterPro" id="IPR025857">
    <property type="entry name" value="MacB_PCD"/>
</dbReference>
<feature type="transmembrane region" description="Helical" evidence="7">
    <location>
        <begin position="323"/>
        <end position="346"/>
    </location>
</feature>
<dbReference type="EMBL" id="BJNV01000007">
    <property type="protein sequence ID" value="GEC94622.1"/>
    <property type="molecule type" value="Genomic_DNA"/>
</dbReference>
<evidence type="ECO:0000256" key="7">
    <source>
        <dbReference type="SAM" id="Phobius"/>
    </source>
</evidence>
<gene>
    <name evidence="10" type="ORF">ZRA01_06950</name>
</gene>
<proteinExistence type="inferred from homology"/>
<dbReference type="GO" id="GO:0005886">
    <property type="term" value="C:plasma membrane"/>
    <property type="evidence" value="ECO:0007669"/>
    <property type="project" value="UniProtKB-SubCell"/>
</dbReference>
<keyword evidence="2" id="KW-1003">Cell membrane</keyword>
<evidence type="ECO:0000256" key="2">
    <source>
        <dbReference type="ARBA" id="ARBA00022475"/>
    </source>
</evidence>
<dbReference type="AlphaFoldDB" id="A0A4Y4CRF5"/>
<keyword evidence="11" id="KW-1185">Reference proteome</keyword>
<evidence type="ECO:0000259" key="8">
    <source>
        <dbReference type="Pfam" id="PF02687"/>
    </source>
</evidence>
<evidence type="ECO:0000256" key="1">
    <source>
        <dbReference type="ARBA" id="ARBA00004651"/>
    </source>
</evidence>
<evidence type="ECO:0000256" key="3">
    <source>
        <dbReference type="ARBA" id="ARBA00022692"/>
    </source>
</evidence>
<comment type="caution">
    <text evidence="10">The sequence shown here is derived from an EMBL/GenBank/DDBJ whole genome shotgun (WGS) entry which is preliminary data.</text>
</comment>
<dbReference type="PANTHER" id="PTHR30572:SF4">
    <property type="entry name" value="ABC TRANSPORTER PERMEASE YTRF"/>
    <property type="match status" value="1"/>
</dbReference>
<comment type="similarity">
    <text evidence="6">Belongs to the ABC-4 integral membrane protein family.</text>
</comment>
<dbReference type="InterPro" id="IPR050250">
    <property type="entry name" value="Macrolide_Exporter_MacB"/>
</dbReference>
<name>A0A4Y4CRF5_ZOORA</name>
<sequence length="402" mass="42396">MIWNALQLALREIRRNLMRSFLTILGIVIGVSAVITMVTLGNGATRAVSDQIASLGSNLLIVRPGQMLGPGRDSAGAPRFKVADADALRSQVSGLAAAVPVASKAVTLVAMARNWSSSVTGTTADWFTAGKWQLAAGRVFSAPEERAGAAVCVIGETIRRELFGGLDPIGQPLRVKQFSCEVIGLLGAKGQSTMGSDQDDIVVVPLRTLQRRLTGSTDVATLMISVKDEASMDVAKNQVTWLMRERRHIAPGDDDNFSVMDTRQIAETLSGTTKVMTGLLGAVAAVSLLVGGIGIMNIMLVSVTERTREIGIRLAIGALEREVLLQFLIEAVVLSSLGGLIGIALATLASIGGAALMHVPYLFNPGINLLSFGFSAAIGVIFGYVPASRAARLDPIEALRHE</sequence>
<feature type="transmembrane region" description="Helical" evidence="7">
    <location>
        <begin position="366"/>
        <end position="385"/>
    </location>
</feature>
<evidence type="ECO:0000313" key="11">
    <source>
        <dbReference type="Proteomes" id="UP000318422"/>
    </source>
</evidence>
<comment type="subcellular location">
    <subcellularLocation>
        <location evidence="1">Cell membrane</location>
        <topology evidence="1">Multi-pass membrane protein</topology>
    </subcellularLocation>
</comment>
<organism evidence="10 11">
    <name type="scientific">Zoogloea ramigera</name>
    <dbReference type="NCBI Taxonomy" id="350"/>
    <lineage>
        <taxon>Bacteria</taxon>
        <taxon>Pseudomonadati</taxon>
        <taxon>Pseudomonadota</taxon>
        <taxon>Betaproteobacteria</taxon>
        <taxon>Rhodocyclales</taxon>
        <taxon>Zoogloeaceae</taxon>
        <taxon>Zoogloea</taxon>
    </lineage>
</organism>
<dbReference type="InterPro" id="IPR003838">
    <property type="entry name" value="ABC3_permease_C"/>
</dbReference>
<dbReference type="GO" id="GO:0022857">
    <property type="term" value="F:transmembrane transporter activity"/>
    <property type="evidence" value="ECO:0007669"/>
    <property type="project" value="TreeGrafter"/>
</dbReference>
<accession>A0A4Y4CRF5</accession>
<feature type="domain" description="MacB-like periplasmic core" evidence="9">
    <location>
        <begin position="20"/>
        <end position="240"/>
    </location>
</feature>
<protein>
    <submittedName>
        <fullName evidence="10">ABC transporter permease</fullName>
    </submittedName>
</protein>
<reference evidence="10 11" key="1">
    <citation type="submission" date="2019-06" db="EMBL/GenBank/DDBJ databases">
        <title>Whole genome shotgun sequence of Zoogloea ramigera NBRC 15342.</title>
        <authorList>
            <person name="Hosoyama A."/>
            <person name="Uohara A."/>
            <person name="Ohji S."/>
            <person name="Ichikawa N."/>
        </authorList>
    </citation>
    <scope>NUCLEOTIDE SEQUENCE [LARGE SCALE GENOMIC DNA]</scope>
    <source>
        <strain evidence="10 11">NBRC 15342</strain>
    </source>
</reference>
<dbReference type="Pfam" id="PF12704">
    <property type="entry name" value="MacB_PCD"/>
    <property type="match status" value="1"/>
</dbReference>
<feature type="domain" description="ABC3 transporter permease C-terminal" evidence="8">
    <location>
        <begin position="282"/>
        <end position="395"/>
    </location>
</feature>